<dbReference type="InterPro" id="IPR024598">
    <property type="entry name" value="SF3a60/Prp9_C"/>
</dbReference>
<dbReference type="InterPro" id="IPR000690">
    <property type="entry name" value="Matrin/U1-C_Znf_C2H2"/>
</dbReference>
<dbReference type="Pfam" id="PF16958">
    <property type="entry name" value="PRP9_N"/>
    <property type="match status" value="1"/>
</dbReference>
<dbReference type="InterPro" id="IPR031590">
    <property type="entry name" value="PRP9_N"/>
</dbReference>
<evidence type="ECO:0000256" key="6">
    <source>
        <dbReference type="ARBA" id="ARBA00023242"/>
    </source>
</evidence>
<sequence>MATVSRLCLEGRRIVLEELEVIENAIAARLRRNPQIFYKFNESLADLGIDTLNIPKINISANRIYRSKKSIRSRKQVKAQEYEISLFLGRYRKLLKYLQQYSPTSEQNEYFKDPDMNFEKFEALTSEILENSIEESRSLEEIRDDYEMFSRAQGTVSNIISPIGQAIELSKKFSREENFGMYLDLSEQFTKWLNIIKSADLTMISFLRMLESFVTYQYLLEPSLDRNSKEYERLLVELLKYYKSYYAKVHPLVDRDTISKSIKEGFDKYLSTGISNSQPEGDGRRFSVLYDKWFNSQSEFDSFVSSADHNSVTPGNRRRLSREFTFHFYSRLLSKELQNTISLTERKLAFTDEELREDLEKLQTEYESPVYAANEHEDKPSHSGIGEEALDNDVLDPSNPFNLPLGPDNFPVPRWLYKVQGLDVKYPCEICGNTLYHGRKDFEKHFQLRKHAEGLKSLGIIPSSAFKDISTVAEARELWITLQAKSSSKTSDIRSRNSDSKQLEMVLEAEDEEGNVMSVEVYDELKKQGLL</sequence>
<protein>
    <submittedName>
        <fullName evidence="9">WGS project CCBQ000000000 data, contig 00058</fullName>
    </submittedName>
</protein>
<dbReference type="InterPro" id="IPR031774">
    <property type="entry name" value="SF3A3_dom"/>
</dbReference>
<evidence type="ECO:0000256" key="3">
    <source>
        <dbReference type="ARBA" id="ARBA00022723"/>
    </source>
</evidence>
<evidence type="ECO:0000256" key="1">
    <source>
        <dbReference type="ARBA" id="ARBA00004123"/>
    </source>
</evidence>
<evidence type="ECO:0000313" key="10">
    <source>
        <dbReference type="Proteomes" id="UP000031516"/>
    </source>
</evidence>
<gene>
    <name evidence="9" type="ORF">KLDO_g4670</name>
</gene>
<evidence type="ECO:0000256" key="7">
    <source>
        <dbReference type="SAM" id="MobiDB-lite"/>
    </source>
</evidence>
<evidence type="ECO:0000256" key="4">
    <source>
        <dbReference type="ARBA" id="ARBA00022771"/>
    </source>
</evidence>
<comment type="subcellular location">
    <subcellularLocation>
        <location evidence="1">Nucleus</location>
    </subcellularLocation>
</comment>
<dbReference type="AlphaFoldDB" id="A0A0A8LDN7"/>
<keyword evidence="3" id="KW-0479">Metal-binding</keyword>
<keyword evidence="6" id="KW-0539">Nucleus</keyword>
<dbReference type="PANTHER" id="PTHR12786:SF2">
    <property type="entry name" value="SPLICING FACTOR 3A SUBUNIT 3"/>
    <property type="match status" value="1"/>
</dbReference>
<comment type="caution">
    <text evidence="9">The sequence shown here is derived from an EMBL/GenBank/DDBJ whole genome shotgun (WGS) entry which is preliminary data.</text>
</comment>
<dbReference type="OrthoDB" id="2160351at2759"/>
<accession>A0A0A8LDN7</accession>
<feature type="domain" description="Matrin-type" evidence="8">
    <location>
        <begin position="426"/>
        <end position="457"/>
    </location>
</feature>
<feature type="region of interest" description="Disordered" evidence="7">
    <location>
        <begin position="372"/>
        <end position="393"/>
    </location>
</feature>
<dbReference type="PROSITE" id="PS50171">
    <property type="entry name" value="ZF_MATRIN"/>
    <property type="match status" value="1"/>
</dbReference>
<organism evidence="9 10">
    <name type="scientific">Kluyveromyces dobzhanskii CBS 2104</name>
    <dbReference type="NCBI Taxonomy" id="1427455"/>
    <lineage>
        <taxon>Eukaryota</taxon>
        <taxon>Fungi</taxon>
        <taxon>Dikarya</taxon>
        <taxon>Ascomycota</taxon>
        <taxon>Saccharomycotina</taxon>
        <taxon>Saccharomycetes</taxon>
        <taxon>Saccharomycetales</taxon>
        <taxon>Saccharomycetaceae</taxon>
        <taxon>Kluyveromyces</taxon>
    </lineage>
</organism>
<dbReference type="InterPro" id="IPR051421">
    <property type="entry name" value="RNA_Proc_DNA_Dmg_Regulator"/>
</dbReference>
<proteinExistence type="inferred from homology"/>
<dbReference type="GO" id="GO:0008270">
    <property type="term" value="F:zinc ion binding"/>
    <property type="evidence" value="ECO:0007669"/>
    <property type="project" value="UniProtKB-KW"/>
</dbReference>
<dbReference type="Pfam" id="PF16837">
    <property type="entry name" value="SF3A3"/>
    <property type="match status" value="1"/>
</dbReference>
<dbReference type="GO" id="GO:0005681">
    <property type="term" value="C:spliceosomal complex"/>
    <property type="evidence" value="ECO:0007669"/>
    <property type="project" value="InterPro"/>
</dbReference>
<reference evidence="9 10" key="1">
    <citation type="submission" date="2014-03" db="EMBL/GenBank/DDBJ databases">
        <title>The genome of Kluyveromyces dobzhanskii.</title>
        <authorList>
            <person name="Nystedt B."/>
            <person name="Astrom S."/>
        </authorList>
    </citation>
    <scope>NUCLEOTIDE SEQUENCE [LARGE SCALE GENOMIC DNA]</scope>
    <source>
        <strain evidence="9 10">CBS 2104</strain>
    </source>
</reference>
<name>A0A0A8LDN7_9SACH</name>
<dbReference type="Pfam" id="PF11931">
    <property type="entry name" value="SF3a60_Prp9_C"/>
    <property type="match status" value="1"/>
</dbReference>
<dbReference type="EMBL" id="CCBQ010000047">
    <property type="protein sequence ID" value="CDO96467.1"/>
    <property type="molecule type" value="Genomic_DNA"/>
</dbReference>
<dbReference type="PANTHER" id="PTHR12786">
    <property type="entry name" value="SPLICING FACTOR SF3A-RELATED"/>
    <property type="match status" value="1"/>
</dbReference>
<evidence type="ECO:0000259" key="8">
    <source>
        <dbReference type="PROSITE" id="PS50171"/>
    </source>
</evidence>
<dbReference type="GO" id="GO:0003723">
    <property type="term" value="F:RNA binding"/>
    <property type="evidence" value="ECO:0007669"/>
    <property type="project" value="InterPro"/>
</dbReference>
<comment type="similarity">
    <text evidence="2">Belongs to the SF3A3 family.</text>
</comment>
<evidence type="ECO:0000256" key="5">
    <source>
        <dbReference type="ARBA" id="ARBA00022833"/>
    </source>
</evidence>
<keyword evidence="5" id="KW-0862">Zinc</keyword>
<dbReference type="Proteomes" id="UP000031516">
    <property type="component" value="Unassembled WGS sequence"/>
</dbReference>
<keyword evidence="10" id="KW-1185">Reference proteome</keyword>
<keyword evidence="4" id="KW-0863">Zinc-finger</keyword>
<evidence type="ECO:0000256" key="2">
    <source>
        <dbReference type="ARBA" id="ARBA00008776"/>
    </source>
</evidence>
<evidence type="ECO:0000313" key="9">
    <source>
        <dbReference type="EMBL" id="CDO96467.1"/>
    </source>
</evidence>
<dbReference type="GO" id="GO:0000398">
    <property type="term" value="P:mRNA splicing, via spliceosome"/>
    <property type="evidence" value="ECO:0007669"/>
    <property type="project" value="InterPro"/>
</dbReference>